<comment type="similarity">
    <text evidence="2">Belongs to the glycosyltransferase 29 family.</text>
</comment>
<evidence type="ECO:0000313" key="13">
    <source>
        <dbReference type="Proteomes" id="UP001152320"/>
    </source>
</evidence>
<keyword evidence="5 11" id="KW-0812">Transmembrane</keyword>
<accession>A0A9Q1C8P5</accession>
<organism evidence="12 13">
    <name type="scientific">Holothuria leucospilota</name>
    <name type="common">Black long sea cucumber</name>
    <name type="synonym">Mertensiothuria leucospilota</name>
    <dbReference type="NCBI Taxonomy" id="206669"/>
    <lineage>
        <taxon>Eukaryota</taxon>
        <taxon>Metazoa</taxon>
        <taxon>Echinodermata</taxon>
        <taxon>Eleutherozoa</taxon>
        <taxon>Echinozoa</taxon>
        <taxon>Holothuroidea</taxon>
        <taxon>Aspidochirotacea</taxon>
        <taxon>Aspidochirotida</taxon>
        <taxon>Holothuriidae</taxon>
        <taxon>Holothuria</taxon>
    </lineage>
</organism>
<evidence type="ECO:0000256" key="1">
    <source>
        <dbReference type="ARBA" id="ARBA00004323"/>
    </source>
</evidence>
<evidence type="ECO:0000256" key="6">
    <source>
        <dbReference type="ARBA" id="ARBA00022968"/>
    </source>
</evidence>
<evidence type="ECO:0000256" key="7">
    <source>
        <dbReference type="ARBA" id="ARBA00022989"/>
    </source>
</evidence>
<dbReference type="InterPro" id="IPR001675">
    <property type="entry name" value="Glyco_trans_29"/>
</dbReference>
<dbReference type="Gene3D" id="3.90.1480.20">
    <property type="entry name" value="Glycosyl transferase family 29"/>
    <property type="match status" value="2"/>
</dbReference>
<keyword evidence="10" id="KW-0325">Glycoprotein</keyword>
<evidence type="ECO:0000256" key="11">
    <source>
        <dbReference type="SAM" id="Phobius"/>
    </source>
</evidence>
<dbReference type="PANTHER" id="PTHR11987:SF54">
    <property type="entry name" value="ST8 ALPHA-N-ACETYL-NEURAMINIDE ALPHA-2,8-SIALYLTRANSFERASE 6"/>
    <property type="match status" value="1"/>
</dbReference>
<keyword evidence="8" id="KW-0333">Golgi apparatus</keyword>
<evidence type="ECO:0000256" key="8">
    <source>
        <dbReference type="ARBA" id="ARBA00023034"/>
    </source>
</evidence>
<keyword evidence="7 11" id="KW-1133">Transmembrane helix</keyword>
<evidence type="ECO:0000313" key="12">
    <source>
        <dbReference type="EMBL" id="KAJ8040026.1"/>
    </source>
</evidence>
<keyword evidence="9 11" id="KW-0472">Membrane</keyword>
<sequence>MLQRFIWSESVHVYLIFSMFCIIEIVVWIYYSASTETKDVFPANIHSHLNHGLIPGQYKIASRSVENETEARNFSREIWKFSTLEMEKIYLYKKLLTKEHSFNGTSLKVLRNELQDSLGAYFKNYFIIDQQNTPKNYTFKFGKRKTSPKMQILEDIHKLLPKNSTFETFPRCSIVGNSGSILGSRCGKDIDKADFVFRCNAAHIRLFEADAGYKSNLTTFNPSILRTSNLTSQLWNFEDVDIEKTYLYEQLLKKSHAFNETNIRTFRNELQLSMGKHLQSNIIIDQQNTPKNHTFEFGSEKKSQNVKISQDTHKLLPRNITFESIPRCSVVGNSGSILHSKCGNDVDQADFVFRCNAAPIAEYAIDAGNKSNLTTFNPSIFKTRYNKFAKPKDVLRFLKDMTQYRGVIWAPCFSYSSMELCLEIMKTYPLQENNFVLGHPDHFQKIQQFWESRGQKGRLSTGFYIVNVALARCREVHLYGFWPFAKMIDRGSEEIPYHYFDQLPFPAFENPKQHNMNSEFSVLLQLHLHGVLRIHVEKCYS</sequence>
<keyword evidence="4" id="KW-0808">Transferase</keyword>
<evidence type="ECO:0000256" key="2">
    <source>
        <dbReference type="ARBA" id="ARBA00006003"/>
    </source>
</evidence>
<dbReference type="InterPro" id="IPR050943">
    <property type="entry name" value="Glycosyltr_29_Sialyltrsf"/>
</dbReference>
<evidence type="ECO:0000256" key="10">
    <source>
        <dbReference type="ARBA" id="ARBA00023180"/>
    </source>
</evidence>
<dbReference type="CDD" id="cd23963">
    <property type="entry name" value="GT29_ST8SIA"/>
    <property type="match status" value="1"/>
</dbReference>
<dbReference type="PANTHER" id="PTHR11987">
    <property type="entry name" value="ALPHA-2,8-SIALYLTRANSFERASE"/>
    <property type="match status" value="1"/>
</dbReference>
<dbReference type="GO" id="GO:0003828">
    <property type="term" value="F:alpha-N-acetylneuraminate alpha-2,8-sialyltransferase activity"/>
    <property type="evidence" value="ECO:0007669"/>
    <property type="project" value="TreeGrafter"/>
</dbReference>
<evidence type="ECO:0000256" key="3">
    <source>
        <dbReference type="ARBA" id="ARBA00022676"/>
    </source>
</evidence>
<keyword evidence="13" id="KW-1185">Reference proteome</keyword>
<dbReference type="EMBL" id="JAIZAY010000006">
    <property type="protein sequence ID" value="KAJ8040026.1"/>
    <property type="molecule type" value="Genomic_DNA"/>
</dbReference>
<dbReference type="GO" id="GO:0000139">
    <property type="term" value="C:Golgi membrane"/>
    <property type="evidence" value="ECO:0007669"/>
    <property type="project" value="UniProtKB-SubCell"/>
</dbReference>
<dbReference type="OrthoDB" id="10264956at2759"/>
<comment type="caution">
    <text evidence="12">The sequence shown here is derived from an EMBL/GenBank/DDBJ whole genome shotgun (WGS) entry which is preliminary data.</text>
</comment>
<gene>
    <name evidence="12" type="ORF">HOLleu_14210</name>
</gene>
<dbReference type="InterPro" id="IPR038578">
    <property type="entry name" value="GT29-like_sf"/>
</dbReference>
<keyword evidence="3" id="KW-0328">Glycosyltransferase</keyword>
<name>A0A9Q1C8P5_HOLLE</name>
<dbReference type="AlphaFoldDB" id="A0A9Q1C8P5"/>
<reference evidence="12" key="1">
    <citation type="submission" date="2021-10" db="EMBL/GenBank/DDBJ databases">
        <title>Tropical sea cucumber genome reveals ecological adaptation and Cuvierian tubules defense mechanism.</title>
        <authorList>
            <person name="Chen T."/>
        </authorList>
    </citation>
    <scope>NUCLEOTIDE SEQUENCE</scope>
    <source>
        <strain evidence="12">Nanhai2018</strain>
        <tissue evidence="12">Muscle</tissue>
    </source>
</reference>
<protein>
    <submittedName>
        <fullName evidence="12">Alpha-2,8-sialyltransferase 8F</fullName>
    </submittedName>
</protein>
<proteinExistence type="inferred from homology"/>
<dbReference type="GO" id="GO:0009311">
    <property type="term" value="P:oligosaccharide metabolic process"/>
    <property type="evidence" value="ECO:0007669"/>
    <property type="project" value="TreeGrafter"/>
</dbReference>
<evidence type="ECO:0000256" key="4">
    <source>
        <dbReference type="ARBA" id="ARBA00022679"/>
    </source>
</evidence>
<evidence type="ECO:0000256" key="5">
    <source>
        <dbReference type="ARBA" id="ARBA00022692"/>
    </source>
</evidence>
<feature type="transmembrane region" description="Helical" evidence="11">
    <location>
        <begin position="12"/>
        <end position="31"/>
    </location>
</feature>
<keyword evidence="6" id="KW-0735">Signal-anchor</keyword>
<dbReference type="GO" id="GO:0006491">
    <property type="term" value="P:N-glycan processing"/>
    <property type="evidence" value="ECO:0007669"/>
    <property type="project" value="TreeGrafter"/>
</dbReference>
<dbReference type="Proteomes" id="UP001152320">
    <property type="component" value="Chromosome 6"/>
</dbReference>
<evidence type="ECO:0000256" key="9">
    <source>
        <dbReference type="ARBA" id="ARBA00023136"/>
    </source>
</evidence>
<comment type="subcellular location">
    <subcellularLocation>
        <location evidence="1">Golgi apparatus membrane</location>
        <topology evidence="1">Single-pass type II membrane protein</topology>
    </subcellularLocation>
</comment>
<dbReference type="Pfam" id="PF00777">
    <property type="entry name" value="Glyco_transf_29"/>
    <property type="match status" value="2"/>
</dbReference>